<comment type="caution">
    <text evidence="5">The sequence shown here is derived from an EMBL/GenBank/DDBJ whole genome shotgun (WGS) entry which is preliminary data.</text>
</comment>
<dbReference type="Proteomes" id="UP000653472">
    <property type="component" value="Unassembled WGS sequence"/>
</dbReference>
<feature type="domain" description="Multidrug resistance protein MdtA-like barrel-sandwich hybrid" evidence="3">
    <location>
        <begin position="41"/>
        <end position="160"/>
    </location>
</feature>
<evidence type="ECO:0000313" key="5">
    <source>
        <dbReference type="EMBL" id="NKF22776.1"/>
    </source>
</evidence>
<feature type="coiled-coil region" evidence="2">
    <location>
        <begin position="111"/>
        <end position="138"/>
    </location>
</feature>
<feature type="domain" description="CusB-like beta-barrel" evidence="4">
    <location>
        <begin position="171"/>
        <end position="246"/>
    </location>
</feature>
<dbReference type="Gene3D" id="1.10.287.470">
    <property type="entry name" value="Helix hairpin bin"/>
    <property type="match status" value="1"/>
</dbReference>
<dbReference type="Pfam" id="PF25954">
    <property type="entry name" value="Beta-barrel_RND_2"/>
    <property type="match status" value="1"/>
</dbReference>
<dbReference type="Gene3D" id="2.40.30.170">
    <property type="match status" value="1"/>
</dbReference>
<sequence>MIQGFKVQGGPKFTVSTEVVKQQDWQPSLDAVGSLRAVRGATLSNELAGIVHTVDFTSGQDVEKGQKLLELVDDSDIAAANALRASRDLAKIVYQRSEKQYAAKAISQAQLDTDKANLASAEAQLAQQEALVAKKTVRAPFSGRLGISTVNPGQFLAAGADIVPLQQLDPIYVDFNLPQQELSALQVGAKVEIGVDAFAGTQFAGKVTAIDPIVDTDTRNIKIEAVLRNPEHQLLPGMFAKVQLESGAPQQYLTLPQTAIAYNPYGETVYVVVKRSDADKVDAHKPAAMVEAERIDADNAKLNAKADDAKKKPAADDGKSPDDLVAYQVFVTVGPSRGGQVAILDGLKAGDVVVTSGQLKLQNGATVVVNNSVQPAASPDPQPVDQ</sequence>
<dbReference type="PANTHER" id="PTHR30469:SF11">
    <property type="entry name" value="BLL4320 PROTEIN"/>
    <property type="match status" value="1"/>
</dbReference>
<reference evidence="5" key="1">
    <citation type="submission" date="2020-03" db="EMBL/GenBank/DDBJ databases">
        <title>Solimonas marina sp. nov., isolated from deep seawater of the Pacific Ocean.</title>
        <authorList>
            <person name="Liu X."/>
            <person name="Lai Q."/>
            <person name="Sun F."/>
            <person name="Gai Y."/>
            <person name="Li G."/>
            <person name="Shao Z."/>
        </authorList>
    </citation>
    <scope>NUCLEOTIDE SEQUENCE</scope>
    <source>
        <strain evidence="5">C16B3</strain>
    </source>
</reference>
<dbReference type="Pfam" id="PF25917">
    <property type="entry name" value="BSH_RND"/>
    <property type="match status" value="1"/>
</dbReference>
<dbReference type="AlphaFoldDB" id="A0A970B9W7"/>
<accession>A0A970B9W7</accession>
<evidence type="ECO:0000256" key="2">
    <source>
        <dbReference type="SAM" id="Coils"/>
    </source>
</evidence>
<dbReference type="SUPFAM" id="SSF111369">
    <property type="entry name" value="HlyD-like secretion proteins"/>
    <property type="match status" value="1"/>
</dbReference>
<comment type="similarity">
    <text evidence="1">Belongs to the membrane fusion protein (MFP) (TC 8.A.1) family.</text>
</comment>
<dbReference type="InterPro" id="IPR006143">
    <property type="entry name" value="RND_pump_MFP"/>
</dbReference>
<keyword evidence="6" id="KW-1185">Reference proteome</keyword>
<evidence type="ECO:0000259" key="4">
    <source>
        <dbReference type="Pfam" id="PF25954"/>
    </source>
</evidence>
<dbReference type="FunFam" id="2.40.30.170:FF:000010">
    <property type="entry name" value="Efflux RND transporter periplasmic adaptor subunit"/>
    <property type="match status" value="1"/>
</dbReference>
<evidence type="ECO:0000259" key="3">
    <source>
        <dbReference type="Pfam" id="PF25917"/>
    </source>
</evidence>
<protein>
    <submittedName>
        <fullName evidence="5">Efflux RND transporter periplasmic adaptor subunit</fullName>
    </submittedName>
</protein>
<dbReference type="GO" id="GO:1990281">
    <property type="term" value="C:efflux pump complex"/>
    <property type="evidence" value="ECO:0007669"/>
    <property type="project" value="TreeGrafter"/>
</dbReference>
<dbReference type="NCBIfam" id="TIGR01730">
    <property type="entry name" value="RND_mfp"/>
    <property type="match status" value="1"/>
</dbReference>
<gene>
    <name evidence="5" type="ORF">G7Y82_10650</name>
</gene>
<name>A0A970B9W7_9GAMM</name>
<keyword evidence="2" id="KW-0175">Coiled coil</keyword>
<dbReference type="PANTHER" id="PTHR30469">
    <property type="entry name" value="MULTIDRUG RESISTANCE PROTEIN MDTA"/>
    <property type="match status" value="1"/>
</dbReference>
<dbReference type="GO" id="GO:0015562">
    <property type="term" value="F:efflux transmembrane transporter activity"/>
    <property type="evidence" value="ECO:0007669"/>
    <property type="project" value="TreeGrafter"/>
</dbReference>
<dbReference type="EMBL" id="JAAVXB010000005">
    <property type="protein sequence ID" value="NKF22776.1"/>
    <property type="molecule type" value="Genomic_DNA"/>
</dbReference>
<evidence type="ECO:0000313" key="6">
    <source>
        <dbReference type="Proteomes" id="UP000653472"/>
    </source>
</evidence>
<evidence type="ECO:0000256" key="1">
    <source>
        <dbReference type="ARBA" id="ARBA00009477"/>
    </source>
</evidence>
<proteinExistence type="inferred from homology"/>
<dbReference type="InterPro" id="IPR058792">
    <property type="entry name" value="Beta-barrel_RND_2"/>
</dbReference>
<dbReference type="InterPro" id="IPR058625">
    <property type="entry name" value="MdtA-like_BSH"/>
</dbReference>
<organism evidence="5 6">
    <name type="scientific">Solimonas marina</name>
    <dbReference type="NCBI Taxonomy" id="2714601"/>
    <lineage>
        <taxon>Bacteria</taxon>
        <taxon>Pseudomonadati</taxon>
        <taxon>Pseudomonadota</taxon>
        <taxon>Gammaproteobacteria</taxon>
        <taxon>Nevskiales</taxon>
        <taxon>Nevskiaceae</taxon>
        <taxon>Solimonas</taxon>
    </lineage>
</organism>
<dbReference type="Gene3D" id="2.40.50.100">
    <property type="match status" value="1"/>
</dbReference>
<dbReference type="Gene3D" id="2.40.420.20">
    <property type="match status" value="1"/>
</dbReference>